<accession>A0A6G4AB18</accession>
<gene>
    <name evidence="1" type="ORF">G4H13_05535</name>
</gene>
<proteinExistence type="predicted"/>
<name>A0A6G4AB18_9ACTN</name>
<evidence type="ECO:0000313" key="2">
    <source>
        <dbReference type="Proteomes" id="UP000476310"/>
    </source>
</evidence>
<sequence length="424" mass="45914">MSATISVSVIMPLYDADLADGAKVVGNIYPAGGTGAAHRNVLFPCGSSATAARYDVHAGHYIVSATLPSGAVLSEDAEAQEGQETRVALDASGSPYETYAWQYLMGNIEPYSVYHGTGDIPVPRSSGSRITGAPGREFTAPAHAVWIGNPARNSWSFASMLALAHDTPHKPMADLMAESPPCVISRPDATDETCHLFRFGPDGPVSTPVDPLPHGPRQFLVVRPAAVPHIVTLPVPWDSALIEVLVNDRRSPTGSPISVTVRDNVLGPALGYMARGALDAAATLVKDAAFPLDATTRNPLVAAAGAYVLMGTELSNRTRRRNSWLSNLRDRADWMSDGSVLWAVQQLRQARTDAELRRARDGLIEAYDRGVPIYTLGLSHLMDGLSEFPDDRECARRLDQARRLSWRVDMREPFVIVRSRGRLE</sequence>
<comment type="caution">
    <text evidence="1">The sequence shown here is derived from an EMBL/GenBank/DDBJ whole genome shotgun (WGS) entry which is preliminary data.</text>
</comment>
<reference evidence="1" key="1">
    <citation type="submission" date="2020-02" db="EMBL/GenBank/DDBJ databases">
        <title>A new Streptomyces sp. for controlling soil-borne diseases.</title>
        <authorList>
            <person name="Li X."/>
            <person name="Tian Y."/>
            <person name="Gao K."/>
        </authorList>
    </citation>
    <scope>NUCLEOTIDE SEQUENCE [LARGE SCALE GENOMIC DNA]</scope>
    <source>
        <strain evidence="1">0250</strain>
    </source>
</reference>
<keyword evidence="2" id="KW-1185">Reference proteome</keyword>
<protein>
    <submittedName>
        <fullName evidence="1">Uncharacterized protein</fullName>
    </submittedName>
</protein>
<organism evidence="1 2">
    <name type="scientific">Streptomyces rhizosphaericus</name>
    <dbReference type="NCBI Taxonomy" id="114699"/>
    <lineage>
        <taxon>Bacteria</taxon>
        <taxon>Bacillati</taxon>
        <taxon>Actinomycetota</taxon>
        <taxon>Actinomycetes</taxon>
        <taxon>Kitasatosporales</taxon>
        <taxon>Streptomycetaceae</taxon>
        <taxon>Streptomyces</taxon>
        <taxon>Streptomyces violaceusniger group</taxon>
    </lineage>
</organism>
<dbReference type="EMBL" id="JAAIKT010000004">
    <property type="protein sequence ID" value="NEW69891.1"/>
    <property type="molecule type" value="Genomic_DNA"/>
</dbReference>
<dbReference type="AlphaFoldDB" id="A0A6G4AB18"/>
<evidence type="ECO:0000313" key="1">
    <source>
        <dbReference type="EMBL" id="NEW69891.1"/>
    </source>
</evidence>
<dbReference type="Proteomes" id="UP000476310">
    <property type="component" value="Unassembled WGS sequence"/>
</dbReference>